<dbReference type="PANTHER" id="PTHR33124">
    <property type="entry name" value="TRANSCRIPTION FACTOR IBH1-LIKE 1"/>
    <property type="match status" value="1"/>
</dbReference>
<evidence type="ECO:0000256" key="4">
    <source>
        <dbReference type="ARBA" id="ARBA00023242"/>
    </source>
</evidence>
<name>A0AAN9LAM4_CANGL</name>
<comment type="subcellular location">
    <subcellularLocation>
        <location evidence="1">Nucleus</location>
    </subcellularLocation>
</comment>
<evidence type="ECO:0000313" key="8">
    <source>
        <dbReference type="Proteomes" id="UP001367508"/>
    </source>
</evidence>
<dbReference type="InterPro" id="IPR044549">
    <property type="entry name" value="bHLH_AtIBH1-like"/>
</dbReference>
<organism evidence="7 8">
    <name type="scientific">Canavalia gladiata</name>
    <name type="common">Sword bean</name>
    <name type="synonym">Dolichos gladiatus</name>
    <dbReference type="NCBI Taxonomy" id="3824"/>
    <lineage>
        <taxon>Eukaryota</taxon>
        <taxon>Viridiplantae</taxon>
        <taxon>Streptophyta</taxon>
        <taxon>Embryophyta</taxon>
        <taxon>Tracheophyta</taxon>
        <taxon>Spermatophyta</taxon>
        <taxon>Magnoliopsida</taxon>
        <taxon>eudicotyledons</taxon>
        <taxon>Gunneridae</taxon>
        <taxon>Pentapetalae</taxon>
        <taxon>rosids</taxon>
        <taxon>fabids</taxon>
        <taxon>Fabales</taxon>
        <taxon>Fabaceae</taxon>
        <taxon>Papilionoideae</taxon>
        <taxon>50 kb inversion clade</taxon>
        <taxon>NPAAA clade</taxon>
        <taxon>indigoferoid/millettioid clade</taxon>
        <taxon>Phaseoleae</taxon>
        <taxon>Canavalia</taxon>
    </lineage>
</organism>
<feature type="region of interest" description="Disordered" evidence="5">
    <location>
        <begin position="91"/>
        <end position="110"/>
    </location>
</feature>
<keyword evidence="8" id="KW-1185">Reference proteome</keyword>
<dbReference type="AlphaFoldDB" id="A0AAN9LAM4"/>
<evidence type="ECO:0000256" key="3">
    <source>
        <dbReference type="ARBA" id="ARBA00023163"/>
    </source>
</evidence>
<dbReference type="GO" id="GO:0005634">
    <property type="term" value="C:nucleus"/>
    <property type="evidence" value="ECO:0007669"/>
    <property type="project" value="UniProtKB-SubCell"/>
</dbReference>
<sequence>METQPAKRRRVYSLEPNKIVQTIFTKNYLNYLVPALMKIKEKSSLEDNRHCDMNNAVKYEVDMAMVFSAQGFAWSNGLKVKLQRDHVNAATSTSIPEVENEDAEESSKIYDQNETVSMDFSSNPSSKIKVEEILGSKCECKDKPEMKRDLGREEDEDEDIINRQLKRLGRLMPGGAEMCDEQMVAELESYVSCLQMQVNALQCLLAETS</sequence>
<feature type="domain" description="IBH1-like N-terminal" evidence="6">
    <location>
        <begin position="21"/>
        <end position="85"/>
    </location>
</feature>
<evidence type="ECO:0000256" key="5">
    <source>
        <dbReference type="SAM" id="MobiDB-lite"/>
    </source>
</evidence>
<evidence type="ECO:0000313" key="7">
    <source>
        <dbReference type="EMBL" id="KAK7329768.1"/>
    </source>
</evidence>
<gene>
    <name evidence="7" type="ORF">VNO77_23947</name>
</gene>
<dbReference type="InterPro" id="IPR044660">
    <property type="entry name" value="IBH1-like"/>
</dbReference>
<keyword evidence="2" id="KW-0805">Transcription regulation</keyword>
<reference evidence="7 8" key="1">
    <citation type="submission" date="2024-01" db="EMBL/GenBank/DDBJ databases">
        <title>The genomes of 5 underutilized Papilionoideae crops provide insights into root nodulation and disease resistanc.</title>
        <authorList>
            <person name="Jiang F."/>
        </authorList>
    </citation>
    <scope>NUCLEOTIDE SEQUENCE [LARGE SCALE GENOMIC DNA]</scope>
    <source>
        <strain evidence="7">LVBAO_FW01</strain>
        <tissue evidence="7">Leaves</tissue>
    </source>
</reference>
<evidence type="ECO:0000256" key="2">
    <source>
        <dbReference type="ARBA" id="ARBA00023015"/>
    </source>
</evidence>
<dbReference type="EMBL" id="JAYMYQ010000005">
    <property type="protein sequence ID" value="KAK7329768.1"/>
    <property type="molecule type" value="Genomic_DNA"/>
</dbReference>
<dbReference type="GO" id="GO:0006355">
    <property type="term" value="P:regulation of DNA-templated transcription"/>
    <property type="evidence" value="ECO:0007669"/>
    <property type="project" value="InterPro"/>
</dbReference>
<proteinExistence type="predicted"/>
<keyword evidence="3" id="KW-0804">Transcription</keyword>
<protein>
    <recommendedName>
        <fullName evidence="6">IBH1-like N-terminal domain-containing protein</fullName>
    </recommendedName>
</protein>
<comment type="caution">
    <text evidence="7">The sequence shown here is derived from an EMBL/GenBank/DDBJ whole genome shotgun (WGS) entry which is preliminary data.</text>
</comment>
<dbReference type="Pfam" id="PF26576">
    <property type="entry name" value="IBH1_N"/>
    <property type="match status" value="1"/>
</dbReference>
<evidence type="ECO:0000256" key="1">
    <source>
        <dbReference type="ARBA" id="ARBA00004123"/>
    </source>
</evidence>
<keyword evidence="4" id="KW-0539">Nucleus</keyword>
<evidence type="ECO:0000259" key="6">
    <source>
        <dbReference type="Pfam" id="PF26576"/>
    </source>
</evidence>
<dbReference type="InterPro" id="IPR059002">
    <property type="entry name" value="IBH1_N"/>
</dbReference>
<dbReference type="Proteomes" id="UP001367508">
    <property type="component" value="Unassembled WGS sequence"/>
</dbReference>
<accession>A0AAN9LAM4</accession>
<dbReference type="PANTHER" id="PTHR33124:SF42">
    <property type="entry name" value="TRANSCRIPTION FACTOR BHLH146"/>
    <property type="match status" value="1"/>
</dbReference>
<dbReference type="CDD" id="cd11444">
    <property type="entry name" value="bHLH_AtIBH1_like"/>
    <property type="match status" value="1"/>
</dbReference>